<dbReference type="AlphaFoldDB" id="A0A502G3Y1"/>
<keyword evidence="2" id="KW-1185">Reference proteome</keyword>
<comment type="caution">
    <text evidence="1">The sequence shown here is derived from an EMBL/GenBank/DDBJ whole genome shotgun (WGS) entry which is preliminary data.</text>
</comment>
<evidence type="ECO:0000313" key="2">
    <source>
        <dbReference type="Proteomes" id="UP000319931"/>
    </source>
</evidence>
<dbReference type="Proteomes" id="UP000319931">
    <property type="component" value="Unassembled WGS sequence"/>
</dbReference>
<organism evidence="1 2">
    <name type="scientific">Sphingomonas glacialis</name>
    <dbReference type="NCBI Taxonomy" id="658225"/>
    <lineage>
        <taxon>Bacteria</taxon>
        <taxon>Pseudomonadati</taxon>
        <taxon>Pseudomonadota</taxon>
        <taxon>Alphaproteobacteria</taxon>
        <taxon>Sphingomonadales</taxon>
        <taxon>Sphingomonadaceae</taxon>
        <taxon>Sphingomonas</taxon>
    </lineage>
</organism>
<evidence type="ECO:0000313" key="1">
    <source>
        <dbReference type="EMBL" id="TPG56677.1"/>
    </source>
</evidence>
<reference evidence="1 2" key="1">
    <citation type="journal article" date="2019" name="Environ. Microbiol.">
        <title>Species interactions and distinct microbial communities in high Arctic permafrost affected cryosols are associated with the CH4 and CO2 gas fluxes.</title>
        <authorList>
            <person name="Altshuler I."/>
            <person name="Hamel J."/>
            <person name="Turney S."/>
            <person name="Magnuson E."/>
            <person name="Levesque R."/>
            <person name="Greer C."/>
            <person name="Whyte L.G."/>
        </authorList>
    </citation>
    <scope>NUCLEOTIDE SEQUENCE [LARGE SCALE GENOMIC DNA]</scope>
    <source>
        <strain evidence="1 2">E6.1</strain>
    </source>
</reference>
<gene>
    <name evidence="1" type="ORF">EAH76_01030</name>
</gene>
<evidence type="ECO:0008006" key="3">
    <source>
        <dbReference type="Google" id="ProtNLM"/>
    </source>
</evidence>
<sequence length="176" mass="18171">MPVAPAAEASKRASIAFELTPKRAGTNLLSAAVEYQIVLRNTGDVAATGVRLDIRLLSAGAQQDAVIEALFAAPIAQPITTPFELPAGVAVELGGMAMHPKATLEVMEVGGKALFVPVLTVNAQYDWAGGSGQTACSYVIGVDRGAGGKLAPFRIDSAARMYDTVSAIEYAVPAAR</sequence>
<proteinExistence type="predicted"/>
<name>A0A502G3Y1_9SPHN</name>
<protein>
    <recommendedName>
        <fullName evidence="3">DUF11 domain-containing protein</fullName>
    </recommendedName>
</protein>
<dbReference type="EMBL" id="RCZC01000001">
    <property type="protein sequence ID" value="TPG56677.1"/>
    <property type="molecule type" value="Genomic_DNA"/>
</dbReference>
<accession>A0A502G3Y1</accession>
<dbReference type="OrthoDB" id="7499632at2"/>